<evidence type="ECO:0000313" key="1">
    <source>
        <dbReference type="EMBL" id="RRT57169.1"/>
    </source>
</evidence>
<reference evidence="1 2" key="1">
    <citation type="journal article" date="2014" name="Agronomy (Basel)">
        <title>A Draft Genome Sequence for Ensete ventricosum, the Drought-Tolerant Tree Against Hunger.</title>
        <authorList>
            <person name="Harrison J."/>
            <person name="Moore K.A."/>
            <person name="Paszkiewicz K."/>
            <person name="Jones T."/>
            <person name="Grant M."/>
            <person name="Ambacheew D."/>
            <person name="Muzemil S."/>
            <person name="Studholme D.J."/>
        </authorList>
    </citation>
    <scope>NUCLEOTIDE SEQUENCE [LARGE SCALE GENOMIC DNA]</scope>
</reference>
<proteinExistence type="predicted"/>
<organism evidence="1 2">
    <name type="scientific">Ensete ventricosum</name>
    <name type="common">Abyssinian banana</name>
    <name type="synonym">Musa ensete</name>
    <dbReference type="NCBI Taxonomy" id="4639"/>
    <lineage>
        <taxon>Eukaryota</taxon>
        <taxon>Viridiplantae</taxon>
        <taxon>Streptophyta</taxon>
        <taxon>Embryophyta</taxon>
        <taxon>Tracheophyta</taxon>
        <taxon>Spermatophyta</taxon>
        <taxon>Magnoliopsida</taxon>
        <taxon>Liliopsida</taxon>
        <taxon>Zingiberales</taxon>
        <taxon>Musaceae</taxon>
        <taxon>Ensete</taxon>
    </lineage>
</organism>
<dbReference type="EMBL" id="AMZH03009289">
    <property type="protein sequence ID" value="RRT57169.1"/>
    <property type="molecule type" value="Genomic_DNA"/>
</dbReference>
<sequence>MVENFMTRWYVETTALSLLSMGLPMMTLYAEGSATTMNDTNNVFDLDSSPTVTERTIIPAGEIESPVNLVSVVLDLVSKVVAFLDVVIVVTMEAVVSSFVMAPDLCPDWVRGSKESLVSDLKKDFSSG</sequence>
<dbReference type="Proteomes" id="UP000287651">
    <property type="component" value="Unassembled WGS sequence"/>
</dbReference>
<gene>
    <name evidence="1" type="ORF">B296_00027662</name>
</gene>
<protein>
    <submittedName>
        <fullName evidence="1">Uncharacterized protein</fullName>
    </submittedName>
</protein>
<dbReference type="AlphaFoldDB" id="A0A426YZJ2"/>
<name>A0A426YZJ2_ENSVE</name>
<evidence type="ECO:0000313" key="2">
    <source>
        <dbReference type="Proteomes" id="UP000287651"/>
    </source>
</evidence>
<comment type="caution">
    <text evidence="1">The sequence shown here is derived from an EMBL/GenBank/DDBJ whole genome shotgun (WGS) entry which is preliminary data.</text>
</comment>
<accession>A0A426YZJ2</accession>